<dbReference type="SUPFAM" id="SSF54523">
    <property type="entry name" value="Pili subunits"/>
    <property type="match status" value="1"/>
</dbReference>
<proteinExistence type="predicted"/>
<comment type="caution">
    <text evidence="2">The sequence shown here is derived from an EMBL/GenBank/DDBJ whole genome shotgun (WGS) entry which is preliminary data.</text>
</comment>
<name>A0A4R5LUY1_9GAMM</name>
<dbReference type="EMBL" id="SMSE01000001">
    <property type="protein sequence ID" value="TDG15234.1"/>
    <property type="molecule type" value="Genomic_DNA"/>
</dbReference>
<evidence type="ECO:0000256" key="1">
    <source>
        <dbReference type="SAM" id="Phobius"/>
    </source>
</evidence>
<dbReference type="Pfam" id="PF07963">
    <property type="entry name" value="N_methyl"/>
    <property type="match status" value="1"/>
</dbReference>
<dbReference type="AlphaFoldDB" id="A0A4R5LUY1"/>
<dbReference type="Proteomes" id="UP000295554">
    <property type="component" value="Unassembled WGS sequence"/>
</dbReference>
<reference evidence="2 3" key="1">
    <citation type="submission" date="2019-03" db="EMBL/GenBank/DDBJ databases">
        <title>Seongchinamella monodicae gen. nov., sp. nov., a novel member of the Gammaproteobacteria isolated from a tidal mudflat of beach.</title>
        <authorList>
            <person name="Yang H.G."/>
            <person name="Kang J.W."/>
            <person name="Lee S.D."/>
        </authorList>
    </citation>
    <scope>NUCLEOTIDE SEQUENCE [LARGE SCALE GENOMIC DNA]</scope>
    <source>
        <strain evidence="2 3">GH4-78</strain>
    </source>
</reference>
<keyword evidence="1" id="KW-1133">Transmembrane helix</keyword>
<dbReference type="NCBIfam" id="TIGR02532">
    <property type="entry name" value="IV_pilin_GFxxxE"/>
    <property type="match status" value="1"/>
</dbReference>
<protein>
    <submittedName>
        <fullName evidence="2">Type II secretion system protein</fullName>
    </submittedName>
</protein>
<organism evidence="2 3">
    <name type="scientific">Seongchinamella unica</name>
    <dbReference type="NCBI Taxonomy" id="2547392"/>
    <lineage>
        <taxon>Bacteria</taxon>
        <taxon>Pseudomonadati</taxon>
        <taxon>Pseudomonadota</taxon>
        <taxon>Gammaproteobacteria</taxon>
        <taxon>Cellvibrionales</taxon>
        <taxon>Halieaceae</taxon>
        <taxon>Seongchinamella</taxon>
    </lineage>
</organism>
<accession>A0A4R5LUY1</accession>
<keyword evidence="1" id="KW-0472">Membrane</keyword>
<evidence type="ECO:0000313" key="3">
    <source>
        <dbReference type="Proteomes" id="UP000295554"/>
    </source>
</evidence>
<keyword evidence="3" id="KW-1185">Reference proteome</keyword>
<sequence>MHRHPDRARGFTLLEVVVTLAVLSISLTVLYQVFSSVARGTRLSADYYRALQIAETQMALLSARIGTQGGRSGTVDDLYHWKTRVQHYRPPADSPLAGDRLVSAAELGQQSYLLTVTVSWGQATDRDLELQTIRLEDEP</sequence>
<evidence type="ECO:0000313" key="2">
    <source>
        <dbReference type="EMBL" id="TDG15234.1"/>
    </source>
</evidence>
<dbReference type="RefSeq" id="WP_133209432.1">
    <property type="nucleotide sequence ID" value="NZ_SMSE01000001.1"/>
</dbReference>
<gene>
    <name evidence="2" type="ORF">E2F43_03090</name>
</gene>
<dbReference type="PROSITE" id="PS00409">
    <property type="entry name" value="PROKAR_NTER_METHYL"/>
    <property type="match status" value="1"/>
</dbReference>
<dbReference type="InterPro" id="IPR045584">
    <property type="entry name" value="Pilin-like"/>
</dbReference>
<dbReference type="OrthoDB" id="7864109at2"/>
<dbReference type="InterPro" id="IPR012902">
    <property type="entry name" value="N_methyl_site"/>
</dbReference>
<feature type="transmembrane region" description="Helical" evidence="1">
    <location>
        <begin position="12"/>
        <end position="34"/>
    </location>
</feature>
<keyword evidence="1" id="KW-0812">Transmembrane</keyword>